<dbReference type="AlphaFoldDB" id="A0A9P4WRK3"/>
<comment type="caution">
    <text evidence="2">The sequence shown here is derived from an EMBL/GenBank/DDBJ whole genome shotgun (WGS) entry which is preliminary data.</text>
</comment>
<sequence length="324" mass="37963">MATFHLFPRLPYELRMHIWLSSIEPRVVSVDIKVYVEEVERIAKRKKKTRRARMYMTSTTPVPAVLHTCRESRKVGLAVYEKGRMEVSDPKRARGVPYVWLNWQLDCINIGAADFECWQPVAHRVQRLMFERSWDEDNYVVPSQYPLHMFAGLCELHVLCKEPDGPSAWVDFLDEQYIPCGTSNVYFYDQKSGRVCRGKEGIEEMERLLNREWLRKGNEMNGAAILEDSMTLRESAFAEQYYIDREGRCQLSTGDERIDSCKPWYWGDGGCCEQMGVETWRAFLFGAEVFKGYYTSPLEVRIPARTPVLDNWWLDALEKMFVMK</sequence>
<dbReference type="InterPro" id="IPR045518">
    <property type="entry name" value="2EXR"/>
</dbReference>
<evidence type="ECO:0000313" key="2">
    <source>
        <dbReference type="EMBL" id="KAF3039374.1"/>
    </source>
</evidence>
<feature type="domain" description="2EXR" evidence="1">
    <location>
        <begin position="4"/>
        <end position="108"/>
    </location>
</feature>
<proteinExistence type="predicted"/>
<evidence type="ECO:0000313" key="3">
    <source>
        <dbReference type="Proteomes" id="UP000758155"/>
    </source>
</evidence>
<protein>
    <recommendedName>
        <fullName evidence="1">2EXR domain-containing protein</fullName>
    </recommendedName>
</protein>
<accession>A0A9P4WRK3</accession>
<organism evidence="2 3">
    <name type="scientific">Didymella heteroderae</name>
    <dbReference type="NCBI Taxonomy" id="1769908"/>
    <lineage>
        <taxon>Eukaryota</taxon>
        <taxon>Fungi</taxon>
        <taxon>Dikarya</taxon>
        <taxon>Ascomycota</taxon>
        <taxon>Pezizomycotina</taxon>
        <taxon>Dothideomycetes</taxon>
        <taxon>Pleosporomycetidae</taxon>
        <taxon>Pleosporales</taxon>
        <taxon>Pleosporineae</taxon>
        <taxon>Didymellaceae</taxon>
        <taxon>Didymella</taxon>
    </lineage>
</organism>
<gene>
    <name evidence="2" type="ORF">E8E12_007112</name>
</gene>
<dbReference type="EMBL" id="SWKV01000031">
    <property type="protein sequence ID" value="KAF3039374.1"/>
    <property type="molecule type" value="Genomic_DNA"/>
</dbReference>
<dbReference type="PANTHER" id="PTHR35910">
    <property type="entry name" value="2EXR DOMAIN-CONTAINING PROTEIN"/>
    <property type="match status" value="1"/>
</dbReference>
<reference evidence="2" key="1">
    <citation type="submission" date="2019-04" db="EMBL/GenBank/DDBJ databases">
        <title>Sequencing of skin fungus with MAO and IRED activity.</title>
        <authorList>
            <person name="Marsaioli A.J."/>
            <person name="Bonatto J.M.C."/>
            <person name="Reis Junior O."/>
        </authorList>
    </citation>
    <scope>NUCLEOTIDE SEQUENCE</scope>
    <source>
        <strain evidence="2">28M1</strain>
    </source>
</reference>
<name>A0A9P4WRK3_9PLEO</name>
<dbReference type="OrthoDB" id="3473305at2759"/>
<dbReference type="PANTHER" id="PTHR35910:SF1">
    <property type="entry name" value="2EXR DOMAIN-CONTAINING PROTEIN"/>
    <property type="match status" value="1"/>
</dbReference>
<keyword evidence="3" id="KW-1185">Reference proteome</keyword>
<dbReference type="Proteomes" id="UP000758155">
    <property type="component" value="Unassembled WGS sequence"/>
</dbReference>
<evidence type="ECO:0000259" key="1">
    <source>
        <dbReference type="Pfam" id="PF20150"/>
    </source>
</evidence>
<dbReference type="Pfam" id="PF20150">
    <property type="entry name" value="2EXR"/>
    <property type="match status" value="1"/>
</dbReference>